<feature type="region of interest" description="Disordered" evidence="1">
    <location>
        <begin position="907"/>
        <end position="929"/>
    </location>
</feature>
<protein>
    <recommendedName>
        <fullName evidence="2">C2H2-type domain-containing protein</fullName>
    </recommendedName>
</protein>
<keyword evidence="4" id="KW-1185">Reference proteome</keyword>
<accession>A0ABR1M558</accession>
<evidence type="ECO:0000259" key="2">
    <source>
        <dbReference type="PROSITE" id="PS00028"/>
    </source>
</evidence>
<name>A0ABR1M558_9PEZI</name>
<dbReference type="InterPro" id="IPR013087">
    <property type="entry name" value="Znf_C2H2_type"/>
</dbReference>
<organism evidence="3 4">
    <name type="scientific">Phyllosticta citribraziliensis</name>
    <dbReference type="NCBI Taxonomy" id="989973"/>
    <lineage>
        <taxon>Eukaryota</taxon>
        <taxon>Fungi</taxon>
        <taxon>Dikarya</taxon>
        <taxon>Ascomycota</taxon>
        <taxon>Pezizomycotina</taxon>
        <taxon>Dothideomycetes</taxon>
        <taxon>Dothideomycetes incertae sedis</taxon>
        <taxon>Botryosphaeriales</taxon>
        <taxon>Phyllostictaceae</taxon>
        <taxon>Phyllosticta</taxon>
    </lineage>
</organism>
<feature type="domain" description="C2H2-type" evidence="2">
    <location>
        <begin position="35"/>
        <end position="57"/>
    </location>
</feature>
<gene>
    <name evidence="3" type="ORF">J3D65DRAFT_226977</name>
</gene>
<reference evidence="3 4" key="1">
    <citation type="submission" date="2024-04" db="EMBL/GenBank/DDBJ databases">
        <title>Phyllosticta paracitricarpa is synonymous to the EU quarantine fungus P. citricarpa based on phylogenomic analyses.</title>
        <authorList>
            <consortium name="Lawrence Berkeley National Laboratory"/>
            <person name="Van ingen-buijs V.A."/>
            <person name="Van westerhoven A.C."/>
            <person name="Haridas S."/>
            <person name="Skiadas P."/>
            <person name="Martin F."/>
            <person name="Groenewald J.Z."/>
            <person name="Crous P.W."/>
            <person name="Seidl M.F."/>
        </authorList>
    </citation>
    <scope>NUCLEOTIDE SEQUENCE [LARGE SCALE GENOMIC DNA]</scope>
    <source>
        <strain evidence="3 4">CPC 17464</strain>
    </source>
</reference>
<feature type="region of interest" description="Disordered" evidence="1">
    <location>
        <begin position="1"/>
        <end position="34"/>
    </location>
</feature>
<comment type="caution">
    <text evidence="3">The sequence shown here is derived from an EMBL/GenBank/DDBJ whole genome shotgun (WGS) entry which is preliminary data.</text>
</comment>
<dbReference type="RefSeq" id="XP_066659023.1">
    <property type="nucleotide sequence ID" value="XM_066794640.1"/>
</dbReference>
<sequence>MAVSSNELGHNYSGEYVDLQPPPKSRRSEDDDIQCDWPGCTEKFAVPEHMETHRAMHTVSPSVSGIYDQTRPQPSDSEDYSVFKGEGRKTTERLKNKPHHSVAVTETGPQKEVDFSTLPHDNGLDGTAIPPDLEALLYSGHLEQAGEYLKAFIQRNTASKYFWISELLDMDYSTAEVVELLWEQAIDSLWIYFDPPRVSCPKVKEDWHIPGCPHLEHYQQNISISTNEKVQHSASPAGRGRHDEIKHLVEGLCGLGGVAPSSRSKKEWPGTVTFVEQGLDQRYQNAQGSFDLEMRGFGSIATGLDPRESGLRRLAKVLYNIHDAASSLQNHQLCCDSFTVLVRPFQTNYAKLVQVPFSWITKLQAALPHHLSQLRYGLWLERSATGEKGDFARATKEAGHIAREFLSGLNVLPGVMTLPLWVTSLTGSYFSDTCLAIQVLATGLLSYMQAHISPLKPFFLDTDIETISLFGSNSLEEFVRPLIILRPFKTTCMDQMLQGEVLVFQHHFELGNERSLNLSASPQDLLDTWGPGCYMKKRGIVAGDPDICGVRIGGGTIMKSPGQNGIYHFFPTTVSLPNDTCNRPMHRDQHITIGAPILVNEHCDNDEGMQYGQCDRYLVNLGTNPCIWEQSQRQFAIQGGQYVVVQFAQTWNKTPSATIKKCQLSRQSQLTTSFLENFWGLQVSFCTGVARRVRMRELLADVMALHVRNQLVVPSVWIELEHVKIVEVLRSEPNLQHWLGQRSEEQQVYLDKIMRQILERLGPTGVDCTGSLTIAWYRPDKEPRCLRIPCEKESAWAKILADSVDCATYAYFSSKCLETERIKCQGKHSVLQRQSSILSTAVSPHQDFAGTTTVQTTFQLKDRQFYRIGDSNLVRAQALGPDETRLLFYRTSIGKPILRRIMNKERHSRIRERQDDDSPARPVLVLTAD</sequence>
<evidence type="ECO:0000256" key="1">
    <source>
        <dbReference type="SAM" id="MobiDB-lite"/>
    </source>
</evidence>
<evidence type="ECO:0000313" key="3">
    <source>
        <dbReference type="EMBL" id="KAK7542730.1"/>
    </source>
</evidence>
<dbReference type="Proteomes" id="UP001360953">
    <property type="component" value="Unassembled WGS sequence"/>
</dbReference>
<dbReference type="PROSITE" id="PS00028">
    <property type="entry name" value="ZINC_FINGER_C2H2_1"/>
    <property type="match status" value="1"/>
</dbReference>
<feature type="region of interest" description="Disordered" evidence="1">
    <location>
        <begin position="60"/>
        <end position="82"/>
    </location>
</feature>
<dbReference type="EMBL" id="JBBPEH010000002">
    <property type="protein sequence ID" value="KAK7542730.1"/>
    <property type="molecule type" value="Genomic_DNA"/>
</dbReference>
<evidence type="ECO:0000313" key="4">
    <source>
        <dbReference type="Proteomes" id="UP001360953"/>
    </source>
</evidence>
<proteinExistence type="predicted"/>
<dbReference type="GeneID" id="92027546"/>